<feature type="transmembrane region" description="Helical" evidence="6">
    <location>
        <begin position="721"/>
        <end position="741"/>
    </location>
</feature>
<feature type="transmembrane region" description="Helical" evidence="6">
    <location>
        <begin position="521"/>
        <end position="542"/>
    </location>
</feature>
<dbReference type="Proteomes" id="UP000709959">
    <property type="component" value="Unassembled WGS sequence"/>
</dbReference>
<organism evidence="7 8">
    <name type="scientific">Candidatus Geothrix odensensis</name>
    <dbReference type="NCBI Taxonomy" id="2954440"/>
    <lineage>
        <taxon>Bacteria</taxon>
        <taxon>Pseudomonadati</taxon>
        <taxon>Acidobacteriota</taxon>
        <taxon>Holophagae</taxon>
        <taxon>Holophagales</taxon>
        <taxon>Holophagaceae</taxon>
        <taxon>Geothrix</taxon>
    </lineage>
</organism>
<keyword evidence="2" id="KW-1003">Cell membrane</keyword>
<feature type="transmembrane region" description="Helical" evidence="6">
    <location>
        <begin position="431"/>
        <end position="449"/>
    </location>
</feature>
<keyword evidence="3 6" id="KW-0812">Transmembrane</keyword>
<feature type="transmembrane region" description="Helical" evidence="6">
    <location>
        <begin position="695"/>
        <end position="715"/>
    </location>
</feature>
<evidence type="ECO:0000256" key="4">
    <source>
        <dbReference type="ARBA" id="ARBA00022989"/>
    </source>
</evidence>
<feature type="transmembrane region" description="Helical" evidence="6">
    <location>
        <begin position="20"/>
        <end position="41"/>
    </location>
</feature>
<feature type="transmembrane region" description="Helical" evidence="6">
    <location>
        <begin position="290"/>
        <end position="309"/>
    </location>
</feature>
<evidence type="ECO:0000313" key="7">
    <source>
        <dbReference type="EMBL" id="MBK8571372.1"/>
    </source>
</evidence>
<comment type="subcellular location">
    <subcellularLocation>
        <location evidence="1">Cell membrane</location>
        <topology evidence="1">Multi-pass membrane protein</topology>
    </subcellularLocation>
</comment>
<accession>A0A936K6H8</accession>
<protein>
    <submittedName>
        <fullName evidence="7">LptF/LptG family permease</fullName>
    </submittedName>
</protein>
<dbReference type="GO" id="GO:0043190">
    <property type="term" value="C:ATP-binding cassette (ABC) transporter complex"/>
    <property type="evidence" value="ECO:0007669"/>
    <property type="project" value="TreeGrafter"/>
</dbReference>
<proteinExistence type="predicted"/>
<dbReference type="PANTHER" id="PTHR33529:SF2">
    <property type="entry name" value="LIPOPOLYSACCHARIDE EXPORT SYSTEM PERMEASE PROTEIN LPTG"/>
    <property type="match status" value="1"/>
</dbReference>
<dbReference type="AlphaFoldDB" id="A0A936K6H8"/>
<evidence type="ECO:0000313" key="8">
    <source>
        <dbReference type="Proteomes" id="UP000709959"/>
    </source>
</evidence>
<evidence type="ECO:0000256" key="2">
    <source>
        <dbReference type="ARBA" id="ARBA00022475"/>
    </source>
</evidence>
<evidence type="ECO:0000256" key="1">
    <source>
        <dbReference type="ARBA" id="ARBA00004651"/>
    </source>
</evidence>
<dbReference type="InterPro" id="IPR005495">
    <property type="entry name" value="LptG/LptF_permease"/>
</dbReference>
<dbReference type="PANTHER" id="PTHR33529">
    <property type="entry name" value="SLR0882 PROTEIN-RELATED"/>
    <property type="match status" value="1"/>
</dbReference>
<name>A0A936K6H8_9BACT</name>
<evidence type="ECO:0000256" key="3">
    <source>
        <dbReference type="ARBA" id="ARBA00022692"/>
    </source>
</evidence>
<comment type="caution">
    <text evidence="7">The sequence shown here is derived from an EMBL/GenBank/DDBJ whole genome shotgun (WGS) entry which is preliminary data.</text>
</comment>
<evidence type="ECO:0000256" key="6">
    <source>
        <dbReference type="SAM" id="Phobius"/>
    </source>
</evidence>
<feature type="transmembrane region" description="Helical" evidence="6">
    <location>
        <begin position="347"/>
        <end position="365"/>
    </location>
</feature>
<keyword evidence="5 6" id="KW-0472">Membrane</keyword>
<dbReference type="GO" id="GO:0015920">
    <property type="term" value="P:lipopolysaccharide transport"/>
    <property type="evidence" value="ECO:0007669"/>
    <property type="project" value="TreeGrafter"/>
</dbReference>
<dbReference type="Pfam" id="PF03739">
    <property type="entry name" value="LptF_LptG"/>
    <property type="match status" value="3"/>
</dbReference>
<keyword evidence="4 6" id="KW-1133">Transmembrane helix</keyword>
<evidence type="ECO:0000256" key="5">
    <source>
        <dbReference type="ARBA" id="ARBA00023136"/>
    </source>
</evidence>
<feature type="transmembrane region" description="Helical" evidence="6">
    <location>
        <begin position="315"/>
        <end position="335"/>
    </location>
</feature>
<sequence>MSSVLSRYVLRRWATPFLGALLFYGFLLLSWEMVTISKEIFSQGAPLRWLLPMLLTSMPENLGLVLPMAAVLGGLIGTQQLMEGSELVAAQGLGAGRRTWTSPWVRMASWLVLLATANAHFVVPAAARVQQAVRVRMTEDAKARFLRPGAPPWFPPGAPNSAFWVSPEGQVHIMEATPQGVQHLTASTMTYALEAKPDGSSELQLHLTGLQGALYQTTGQGSAIHLSQEKQVLRFAIPAGARLLPPTPLRYESSATLLGILRASASQREAIPGAKELRIKAAMEFCRRTTLPLAAAALLLLGIATGFGHPRFHRGGAILKSLGIIMLYYLVMKYFENMWMNEKIKSVIPLLLVPFPFLAGGWLLLRQRLKPHRSNPMEGGLSAIFRPFRMGLAPMLGRMKHRRDSLAAWLHGKGTQHGILRHWSTLAWWRNWGSALGSLLVLNLLVEYASLAGDLSKNSVHFMVFVNYWFWNLPPFLIVALPISFLLGTLLALSEAAISREWLALRAGGVSLLRWLWSSRWAWGLVAMLTLVLQVGLAPMAMTKANQLYRQILNRPQGQFSTRPWLYLGSTGVLWHLQADQRWGFPLKAPGEAPILLRWRMGEAHSEALAWGGLRLMQGPPAERLFPSRALRNTANAEEAQTMDLVRWQTWAPDPERAYMLWTRLLGWLAGPCLVLAMLSFAFPGPRQGRGQALGAGLVAGLVFLGLQTLFGGAARASEIPAYWGVVAPLLLLLSVSLLRLRRLRT</sequence>
<feature type="transmembrane region" description="Helical" evidence="6">
    <location>
        <begin position="469"/>
        <end position="493"/>
    </location>
</feature>
<dbReference type="EMBL" id="JADKCH010000001">
    <property type="protein sequence ID" value="MBK8571372.1"/>
    <property type="molecule type" value="Genomic_DNA"/>
</dbReference>
<gene>
    <name evidence="7" type="ORF">IPN91_01775</name>
</gene>
<reference evidence="7 8" key="1">
    <citation type="submission" date="2020-10" db="EMBL/GenBank/DDBJ databases">
        <title>Connecting structure to function with the recovery of over 1000 high-quality activated sludge metagenome-assembled genomes encoding full-length rRNA genes using long-read sequencing.</title>
        <authorList>
            <person name="Singleton C.M."/>
            <person name="Petriglieri F."/>
            <person name="Kristensen J.M."/>
            <person name="Kirkegaard R.H."/>
            <person name="Michaelsen T.Y."/>
            <person name="Andersen M.H."/>
            <person name="Karst S.M."/>
            <person name="Dueholm M.S."/>
            <person name="Nielsen P.H."/>
            <person name="Albertsen M."/>
        </authorList>
    </citation>
    <scope>NUCLEOTIDE SEQUENCE [LARGE SCALE GENOMIC DNA]</scope>
    <source>
        <strain evidence="7">OdNE_18-Q3-R46-58_MAXAC.008</strain>
    </source>
</reference>
<feature type="transmembrane region" description="Helical" evidence="6">
    <location>
        <begin position="665"/>
        <end position="683"/>
    </location>
</feature>